<dbReference type="EMBL" id="VMHM01000020">
    <property type="protein sequence ID" value="TSJ92871.1"/>
    <property type="molecule type" value="Genomic_DNA"/>
</dbReference>
<protein>
    <submittedName>
        <fullName evidence="1">MFS transporter</fullName>
    </submittedName>
</protein>
<accession>A0A556RVF7</accession>
<evidence type="ECO:0000313" key="1">
    <source>
        <dbReference type="EMBL" id="TSJ92871.1"/>
    </source>
</evidence>
<sequence>MNYFVHGMGAIILGLNIDYLAAQFNPELTYLFNIAKDSLTQNKLD</sequence>
<reference evidence="1 2" key="1">
    <citation type="submission" date="2019-07" db="EMBL/GenBank/DDBJ databases">
        <title>Gilliamella genomes.</title>
        <authorList>
            <person name="Zheng H."/>
        </authorList>
    </citation>
    <scope>NUCLEOTIDE SEQUENCE [LARGE SCALE GENOMIC DNA]</scope>
    <source>
        <strain evidence="1 2">W8127</strain>
    </source>
</reference>
<name>A0A556RVF7_9GAMM</name>
<dbReference type="RefSeq" id="WP_143422853.1">
    <property type="nucleotide sequence ID" value="NZ_CAMLAP010000045.1"/>
</dbReference>
<dbReference type="Proteomes" id="UP000319483">
    <property type="component" value="Unassembled WGS sequence"/>
</dbReference>
<organism evidence="1 2">
    <name type="scientific">Gilliamella apicola</name>
    <dbReference type="NCBI Taxonomy" id="1196095"/>
    <lineage>
        <taxon>Bacteria</taxon>
        <taxon>Pseudomonadati</taxon>
        <taxon>Pseudomonadota</taxon>
        <taxon>Gammaproteobacteria</taxon>
        <taxon>Orbales</taxon>
        <taxon>Orbaceae</taxon>
        <taxon>Gilliamella</taxon>
    </lineage>
</organism>
<proteinExistence type="predicted"/>
<comment type="caution">
    <text evidence="1">The sequence shown here is derived from an EMBL/GenBank/DDBJ whole genome shotgun (WGS) entry which is preliminary data.</text>
</comment>
<dbReference type="AlphaFoldDB" id="A0A556RVF7"/>
<gene>
    <name evidence="1" type="ORF">FPQ15_12945</name>
</gene>
<evidence type="ECO:0000313" key="2">
    <source>
        <dbReference type="Proteomes" id="UP000319483"/>
    </source>
</evidence>